<evidence type="ECO:0000259" key="10">
    <source>
        <dbReference type="PROSITE" id="PS50850"/>
    </source>
</evidence>
<feature type="transmembrane region" description="Helical" evidence="9">
    <location>
        <begin position="95"/>
        <end position="112"/>
    </location>
</feature>
<protein>
    <submittedName>
        <fullName evidence="11">MFS transporter</fullName>
    </submittedName>
</protein>
<dbReference type="InterPro" id="IPR051084">
    <property type="entry name" value="H+-coupled_symporters"/>
</dbReference>
<comment type="similarity">
    <text evidence="2">Belongs to the major facilitator superfamily. Metabolite:H+ Symporter (MHS) family (TC 2.A.1.6) family.</text>
</comment>
<dbReference type="SUPFAM" id="SSF103473">
    <property type="entry name" value="MFS general substrate transporter"/>
    <property type="match status" value="1"/>
</dbReference>
<dbReference type="PANTHER" id="PTHR43528">
    <property type="entry name" value="ALPHA-KETOGLUTARATE PERMEASE"/>
    <property type="match status" value="1"/>
</dbReference>
<organism evidence="11 12">
    <name type="scientific">Rhodococcus zopfii</name>
    <dbReference type="NCBI Taxonomy" id="43772"/>
    <lineage>
        <taxon>Bacteria</taxon>
        <taxon>Bacillati</taxon>
        <taxon>Actinomycetota</taxon>
        <taxon>Actinomycetes</taxon>
        <taxon>Mycobacteriales</taxon>
        <taxon>Nocardiaceae</taxon>
        <taxon>Rhodococcus</taxon>
    </lineage>
</organism>
<dbReference type="PROSITE" id="PS50850">
    <property type="entry name" value="MFS"/>
    <property type="match status" value="1"/>
</dbReference>
<keyword evidence="8 9" id="KW-0472">Membrane</keyword>
<evidence type="ECO:0000256" key="9">
    <source>
        <dbReference type="SAM" id="Phobius"/>
    </source>
</evidence>
<feature type="transmembrane region" description="Helical" evidence="9">
    <location>
        <begin position="160"/>
        <end position="183"/>
    </location>
</feature>
<evidence type="ECO:0000256" key="6">
    <source>
        <dbReference type="ARBA" id="ARBA00022847"/>
    </source>
</evidence>
<accession>A0ABU3WXQ9</accession>
<keyword evidence="7 9" id="KW-1133">Transmembrane helix</keyword>
<dbReference type="PANTHER" id="PTHR43528:SF1">
    <property type="entry name" value="ALPHA-KETOGLUTARATE PERMEASE"/>
    <property type="match status" value="1"/>
</dbReference>
<dbReference type="EMBL" id="WBMO01000005">
    <property type="protein sequence ID" value="MDV2478163.1"/>
    <property type="molecule type" value="Genomic_DNA"/>
</dbReference>
<feature type="domain" description="Major facilitator superfamily (MFS) profile" evidence="10">
    <location>
        <begin position="23"/>
        <end position="432"/>
    </location>
</feature>
<keyword evidence="5 9" id="KW-0812">Transmembrane</keyword>
<evidence type="ECO:0000256" key="4">
    <source>
        <dbReference type="ARBA" id="ARBA00022475"/>
    </source>
</evidence>
<gene>
    <name evidence="11" type="ORF">F8M49_27165</name>
</gene>
<dbReference type="Pfam" id="PF07690">
    <property type="entry name" value="MFS_1"/>
    <property type="match status" value="1"/>
</dbReference>
<dbReference type="InterPro" id="IPR011701">
    <property type="entry name" value="MFS"/>
</dbReference>
<dbReference type="Proteomes" id="UP001275440">
    <property type="component" value="Unassembled WGS sequence"/>
</dbReference>
<evidence type="ECO:0000313" key="12">
    <source>
        <dbReference type="Proteomes" id="UP001275440"/>
    </source>
</evidence>
<feature type="transmembrane region" description="Helical" evidence="9">
    <location>
        <begin position="118"/>
        <end position="139"/>
    </location>
</feature>
<feature type="transmembrane region" description="Helical" evidence="9">
    <location>
        <begin position="378"/>
        <end position="396"/>
    </location>
</feature>
<dbReference type="InterPro" id="IPR005829">
    <property type="entry name" value="Sugar_transporter_CS"/>
</dbReference>
<comment type="caution">
    <text evidence="11">The sequence shown here is derived from an EMBL/GenBank/DDBJ whole genome shotgun (WGS) entry which is preliminary data.</text>
</comment>
<dbReference type="PROSITE" id="PS00217">
    <property type="entry name" value="SUGAR_TRANSPORT_2"/>
    <property type="match status" value="1"/>
</dbReference>
<evidence type="ECO:0000256" key="8">
    <source>
        <dbReference type="ARBA" id="ARBA00023136"/>
    </source>
</evidence>
<evidence type="ECO:0000313" key="11">
    <source>
        <dbReference type="EMBL" id="MDV2478163.1"/>
    </source>
</evidence>
<dbReference type="InterPro" id="IPR020846">
    <property type="entry name" value="MFS_dom"/>
</dbReference>
<feature type="transmembrane region" description="Helical" evidence="9">
    <location>
        <begin position="320"/>
        <end position="338"/>
    </location>
</feature>
<feature type="transmembrane region" description="Helical" evidence="9">
    <location>
        <begin position="287"/>
        <end position="308"/>
    </location>
</feature>
<name>A0ABU3WXQ9_9NOCA</name>
<sequence length="440" mass="47391">MVNSILTANPKEHGATLQLRRRSLLASSVGNLLEWFDWTIYAVFSPFIAKALFDPSDPTSALLSTLAVFAVGFAFRPLGGILFGTLADRVGRRTTMITTMLLMAAGSLLIAVTPSYAAIGGFASLLLVVARLLQGLAHGGETTASYAYVSEIAPPRHRGLWSSAVFLSVSVGTLFATALGAGISAALPEADAADWGWRIPFFLGAGLAVVALVLRRGMMESEVYEEQIAATGERTTTTETPKLSRRTLIVRGLKLMLYEGGTNVVYYTWTSFAAVFAITYHDMNPSSAFLASVFAQLIYIAAIPIGGFLADTWGRKPVTLIFYSAFIIGIFPLMGMITDEPWTLFIAQSIALVFIALVAGSKPAVLSELLPTQYRTRMLGFSLSLAVAIFGGTAPYLNQWLYGEGLGWAFNVYIIVLCLIGMAVVSTWRETKGVSLQDIT</sequence>
<comment type="subcellular location">
    <subcellularLocation>
        <location evidence="1">Cell membrane</location>
        <topology evidence="1">Multi-pass membrane protein</topology>
    </subcellularLocation>
</comment>
<dbReference type="Gene3D" id="1.20.1250.20">
    <property type="entry name" value="MFS general substrate transporter like domains"/>
    <property type="match status" value="2"/>
</dbReference>
<evidence type="ECO:0000256" key="3">
    <source>
        <dbReference type="ARBA" id="ARBA00022448"/>
    </source>
</evidence>
<feature type="transmembrane region" description="Helical" evidence="9">
    <location>
        <begin position="408"/>
        <end position="428"/>
    </location>
</feature>
<feature type="transmembrane region" description="Helical" evidence="9">
    <location>
        <begin position="344"/>
        <end position="366"/>
    </location>
</feature>
<keyword evidence="6" id="KW-0769">Symport</keyword>
<dbReference type="InterPro" id="IPR005828">
    <property type="entry name" value="MFS_sugar_transport-like"/>
</dbReference>
<reference evidence="11 12" key="1">
    <citation type="submission" date="2019-10" db="EMBL/GenBank/DDBJ databases">
        <title>Draft Genome Assembly of Rhodococcus zopfii DSM44189.</title>
        <authorList>
            <person name="Sutton J.M."/>
            <person name="Akob D.M."/>
            <person name="Bushman T.J."/>
        </authorList>
    </citation>
    <scope>NUCLEOTIDE SEQUENCE [LARGE SCALE GENOMIC DNA]</scope>
    <source>
        <strain evidence="11 12">DSM 44189</strain>
    </source>
</reference>
<feature type="transmembrane region" description="Helical" evidence="9">
    <location>
        <begin position="264"/>
        <end position="281"/>
    </location>
</feature>
<evidence type="ECO:0000256" key="2">
    <source>
        <dbReference type="ARBA" id="ARBA00008240"/>
    </source>
</evidence>
<keyword evidence="4" id="KW-1003">Cell membrane</keyword>
<proteinExistence type="inferred from homology"/>
<evidence type="ECO:0000256" key="5">
    <source>
        <dbReference type="ARBA" id="ARBA00022692"/>
    </source>
</evidence>
<feature type="transmembrane region" description="Helical" evidence="9">
    <location>
        <begin position="61"/>
        <end position="83"/>
    </location>
</feature>
<keyword evidence="12" id="KW-1185">Reference proteome</keyword>
<dbReference type="Pfam" id="PF00083">
    <property type="entry name" value="Sugar_tr"/>
    <property type="match status" value="1"/>
</dbReference>
<evidence type="ECO:0000256" key="1">
    <source>
        <dbReference type="ARBA" id="ARBA00004651"/>
    </source>
</evidence>
<feature type="transmembrane region" description="Helical" evidence="9">
    <location>
        <begin position="195"/>
        <end position="214"/>
    </location>
</feature>
<keyword evidence="3" id="KW-0813">Transport</keyword>
<evidence type="ECO:0000256" key="7">
    <source>
        <dbReference type="ARBA" id="ARBA00022989"/>
    </source>
</evidence>
<dbReference type="InterPro" id="IPR036259">
    <property type="entry name" value="MFS_trans_sf"/>
</dbReference>